<keyword evidence="2" id="KW-1185">Reference proteome</keyword>
<dbReference type="Proteomes" id="UP001239111">
    <property type="component" value="Chromosome 3"/>
</dbReference>
<reference evidence="1" key="1">
    <citation type="submission" date="2023-04" db="EMBL/GenBank/DDBJ databases">
        <title>A chromosome-level genome assembly of the parasitoid wasp Eretmocerus hayati.</title>
        <authorList>
            <person name="Zhong Y."/>
            <person name="Liu S."/>
            <person name="Liu Y."/>
        </authorList>
    </citation>
    <scope>NUCLEOTIDE SEQUENCE</scope>
    <source>
        <strain evidence="1">ZJU_SS_LIU_2023</strain>
    </source>
</reference>
<gene>
    <name evidence="1" type="ORF">QAD02_002227</name>
</gene>
<organism evidence="1 2">
    <name type="scientific">Eretmocerus hayati</name>
    <dbReference type="NCBI Taxonomy" id="131215"/>
    <lineage>
        <taxon>Eukaryota</taxon>
        <taxon>Metazoa</taxon>
        <taxon>Ecdysozoa</taxon>
        <taxon>Arthropoda</taxon>
        <taxon>Hexapoda</taxon>
        <taxon>Insecta</taxon>
        <taxon>Pterygota</taxon>
        <taxon>Neoptera</taxon>
        <taxon>Endopterygota</taxon>
        <taxon>Hymenoptera</taxon>
        <taxon>Apocrita</taxon>
        <taxon>Proctotrupomorpha</taxon>
        <taxon>Chalcidoidea</taxon>
        <taxon>Aphelinidae</taxon>
        <taxon>Aphelininae</taxon>
        <taxon>Eretmocerus</taxon>
    </lineage>
</organism>
<proteinExistence type="predicted"/>
<accession>A0ACC2NJH1</accession>
<sequence>MVDVPCDVGSEPTPEPSPDTPIGNSETVGIQTDEGSRPSITLDDQGEALEGIDLEPKEKRVVGKIFIETREKMFMRKDNYMYFVSTNGDPCDTGSRELQERDILPKFSKLEVGTVKSIRHNNRYHLVIPIRGRDKDALSNIDSNLTTGFKGLRVIVEEEKLRSISVAKSVYIENIPWHDVMIKLRNSLRGIDVKIIICKGVSNFIFRLGMALFDDLDQGLIYQDGWTRVLGGVDSIEGIEEVPLLPFVTRLDLMRLAVTRGMINIFRDLILYCTELDSDAVIGLIDHACLSVRYEFLDIIAQAVTHIEPHNGDHMLGLLISFGFVDVSDGSTPLTFAVSKGVFSFVDFLLSRGLDVNERDRMGMSPLRAALCYNRPQLANRLVEMYDANVTEQTVEDLEPLIYEVLEHPSEIELIKLFVLRGCDLSQPDSNGNYPIHYLARCNAEGTRELFPLLAKTGTNFANSANKHGATPLQFAVWNDNLELIELLEKYGSIKLKKDFKMVWHWSIMYDATQVFKYMIRRGYDPREAVYENITLGERAYLHPNPSFLHYTLMKKASPYHLRTFRVADLELENPLTDHVLLYLIEGSRMCIFTHEISLEGATDQIVDKYKCLIERTDGFMWDVHKLAKICDKPHENWMGTHARDTWLDVSNKYKQEDLSIITVEFDEMKRWRRARMELEEVGRHLSPETRNLITHYRSCTVSDREKEIEWVRESGSTIRHNPSNALERSSQKGQIQLLQLIPTTPHNLDPRSD</sequence>
<protein>
    <submittedName>
        <fullName evidence="1">Uncharacterized protein</fullName>
    </submittedName>
</protein>
<evidence type="ECO:0000313" key="2">
    <source>
        <dbReference type="Proteomes" id="UP001239111"/>
    </source>
</evidence>
<evidence type="ECO:0000313" key="1">
    <source>
        <dbReference type="EMBL" id="KAJ8670968.1"/>
    </source>
</evidence>
<name>A0ACC2NJH1_9HYME</name>
<comment type="caution">
    <text evidence="1">The sequence shown here is derived from an EMBL/GenBank/DDBJ whole genome shotgun (WGS) entry which is preliminary data.</text>
</comment>
<dbReference type="EMBL" id="CM056743">
    <property type="protein sequence ID" value="KAJ8670968.1"/>
    <property type="molecule type" value="Genomic_DNA"/>
</dbReference>